<dbReference type="CDD" id="cd15515">
    <property type="entry name" value="PHD1_KDM5A_like"/>
    <property type="match status" value="1"/>
</dbReference>
<dbReference type="Pfam" id="PF00628">
    <property type="entry name" value="PHD"/>
    <property type="match status" value="1"/>
</dbReference>
<evidence type="ECO:0000313" key="7">
    <source>
        <dbReference type="EMBL" id="DAZ93473.1"/>
    </source>
</evidence>
<dbReference type="PROSITE" id="PS01359">
    <property type="entry name" value="ZF_PHD_1"/>
    <property type="match status" value="1"/>
</dbReference>
<dbReference type="SMART" id="SM00249">
    <property type="entry name" value="PHD"/>
    <property type="match status" value="1"/>
</dbReference>
<evidence type="ECO:0000256" key="3">
    <source>
        <dbReference type="ARBA" id="ARBA00022833"/>
    </source>
</evidence>
<dbReference type="PANTHER" id="PTHR24102">
    <property type="entry name" value="PHD FINGER PROTEIN"/>
    <property type="match status" value="1"/>
</dbReference>
<protein>
    <recommendedName>
        <fullName evidence="6">PHD-type domain-containing protein</fullName>
    </recommendedName>
</protein>
<feature type="region of interest" description="Disordered" evidence="5">
    <location>
        <begin position="527"/>
        <end position="553"/>
    </location>
</feature>
<feature type="compositionally biased region" description="Polar residues" evidence="5">
    <location>
        <begin position="731"/>
        <end position="743"/>
    </location>
</feature>
<dbReference type="InterPro" id="IPR011011">
    <property type="entry name" value="Znf_FYVE_PHD"/>
</dbReference>
<proteinExistence type="predicted"/>
<feature type="region of interest" description="Disordered" evidence="5">
    <location>
        <begin position="37"/>
        <end position="58"/>
    </location>
</feature>
<dbReference type="Gene3D" id="3.30.40.10">
    <property type="entry name" value="Zinc/RING finger domain, C3HC4 (zinc finger)"/>
    <property type="match status" value="1"/>
</dbReference>
<accession>A0AAV2YJJ9</accession>
<keyword evidence="3" id="KW-0862">Zinc</keyword>
<feature type="region of interest" description="Disordered" evidence="5">
    <location>
        <begin position="698"/>
        <end position="749"/>
    </location>
</feature>
<feature type="compositionally biased region" description="Polar residues" evidence="5">
    <location>
        <begin position="537"/>
        <end position="553"/>
    </location>
</feature>
<dbReference type="EMBL" id="DAKRPA010000313">
    <property type="protein sequence ID" value="DAZ93473.1"/>
    <property type="molecule type" value="Genomic_DNA"/>
</dbReference>
<evidence type="ECO:0000256" key="2">
    <source>
        <dbReference type="ARBA" id="ARBA00022771"/>
    </source>
</evidence>
<dbReference type="InterPro" id="IPR013083">
    <property type="entry name" value="Znf_RING/FYVE/PHD"/>
</dbReference>
<evidence type="ECO:0000256" key="5">
    <source>
        <dbReference type="SAM" id="MobiDB-lite"/>
    </source>
</evidence>
<evidence type="ECO:0000256" key="4">
    <source>
        <dbReference type="PROSITE-ProRule" id="PRU00146"/>
    </source>
</evidence>
<keyword evidence="8" id="KW-1185">Reference proteome</keyword>
<feature type="compositionally biased region" description="Basic and acidic residues" evidence="5">
    <location>
        <begin position="346"/>
        <end position="357"/>
    </location>
</feature>
<sequence length="749" mass="81830">MDTRRRKSSEAEMASALAHLAVVSTERLHEVQDYVAQSRRRGREASNGPDQDADLASASDDYSLRASCQVSKRRRVGGQDASALSLYLQRAMRQVALLSDDLATLLPLVNGEHRFGTKHRTELEHIKEETLRLQMTLEAIMGRELFESPRVLAGCSSAERCLHTLRAIHVTLKTIHSQAAQPTSFDTFAFHMRPVLDKLWTDGREAAATELQTKMFFWKHKAIDLKTSLQALLAEQERQVQNPTAPTPSTRLSNVLRRACDYVSSIYLCQVLTDPSGGDTKDNAITDTLQALHEKFCEIEAGRVKTIAFVAPAVPPKPADPTPVVDAVVERTTNEQGARPESSHLPADHEHGNDENHQSNGHSVFTMMELSDTSDASDVDEPLPTVRKSPPKTPAPDALGRGRERASKTACKELIRQTNETDTEEDVASAKDKKATVTTRVVKARTRGQQQQDLKPGMTAAVNAPARSVRKKVIGKIPVPKVADASPKASPAVPDRAPTKVVPVTGDTKANRVAAVTSIAATFATLKNKEKERKNSGRGNKTPPVSNLVTSAPSKDPSLDVVLADVIAHMEKAKAKRDAVHTSASTKHRRIPSPGAGCALCHKNDVHDSLLLCDNDCGREFHTFCLTPPLDDVPTGVWWCPNCAMESASTDKCLTTFCNRIAVDKYCPKHKCKEPGCNNQRKAEGYCRRHEYNRVRPKKPRGLGWGRSKEMVDSANSTPTSDSGSGGVSKTIATSSSTQPTSRSEAKRV</sequence>
<organism evidence="7 8">
    <name type="scientific">Lagenidium giganteum</name>
    <dbReference type="NCBI Taxonomy" id="4803"/>
    <lineage>
        <taxon>Eukaryota</taxon>
        <taxon>Sar</taxon>
        <taxon>Stramenopiles</taxon>
        <taxon>Oomycota</taxon>
        <taxon>Peronosporomycetes</taxon>
        <taxon>Pythiales</taxon>
        <taxon>Pythiaceae</taxon>
    </lineage>
</organism>
<feature type="region of interest" description="Disordered" evidence="5">
    <location>
        <begin position="373"/>
        <end position="406"/>
    </location>
</feature>
<dbReference type="PROSITE" id="PS50016">
    <property type="entry name" value="ZF_PHD_2"/>
    <property type="match status" value="1"/>
</dbReference>
<feature type="region of interest" description="Disordered" evidence="5">
    <location>
        <begin position="332"/>
        <end position="361"/>
    </location>
</feature>
<reference evidence="7" key="1">
    <citation type="submission" date="2022-11" db="EMBL/GenBank/DDBJ databases">
        <authorList>
            <person name="Morgan W.R."/>
            <person name="Tartar A."/>
        </authorList>
    </citation>
    <scope>NUCLEOTIDE SEQUENCE</scope>
    <source>
        <strain evidence="7">ARSEF 373</strain>
    </source>
</reference>
<dbReference type="SUPFAM" id="SSF57903">
    <property type="entry name" value="FYVE/PHD zinc finger"/>
    <property type="match status" value="1"/>
</dbReference>
<dbReference type="GO" id="GO:0008270">
    <property type="term" value="F:zinc ion binding"/>
    <property type="evidence" value="ECO:0007669"/>
    <property type="project" value="UniProtKB-KW"/>
</dbReference>
<dbReference type="InterPro" id="IPR019786">
    <property type="entry name" value="Zinc_finger_PHD-type_CS"/>
</dbReference>
<dbReference type="Proteomes" id="UP001146120">
    <property type="component" value="Unassembled WGS sequence"/>
</dbReference>
<reference evidence="7" key="2">
    <citation type="journal article" date="2023" name="Microbiol Resour">
        <title>Decontamination and Annotation of the Draft Genome Sequence of the Oomycete Lagenidium giganteum ARSEF 373.</title>
        <authorList>
            <person name="Morgan W.R."/>
            <person name="Tartar A."/>
        </authorList>
    </citation>
    <scope>NUCLEOTIDE SEQUENCE</scope>
    <source>
        <strain evidence="7">ARSEF 373</strain>
    </source>
</reference>
<gene>
    <name evidence="7" type="ORF">N0F65_002551</name>
</gene>
<name>A0AAV2YJJ9_9STRA</name>
<dbReference type="InterPro" id="IPR001965">
    <property type="entry name" value="Znf_PHD"/>
</dbReference>
<dbReference type="PANTHER" id="PTHR24102:SF28">
    <property type="entry name" value="PHD-TYPE DOMAIN-CONTAINING PROTEIN"/>
    <property type="match status" value="1"/>
</dbReference>
<dbReference type="AlphaFoldDB" id="A0AAV2YJJ9"/>
<evidence type="ECO:0000259" key="6">
    <source>
        <dbReference type="PROSITE" id="PS50016"/>
    </source>
</evidence>
<evidence type="ECO:0000313" key="8">
    <source>
        <dbReference type="Proteomes" id="UP001146120"/>
    </source>
</evidence>
<keyword evidence="2 4" id="KW-0863">Zinc-finger</keyword>
<comment type="caution">
    <text evidence="7">The sequence shown here is derived from an EMBL/GenBank/DDBJ whole genome shotgun (WGS) entry which is preliminary data.</text>
</comment>
<evidence type="ECO:0000256" key="1">
    <source>
        <dbReference type="ARBA" id="ARBA00022723"/>
    </source>
</evidence>
<dbReference type="InterPro" id="IPR019787">
    <property type="entry name" value="Znf_PHD-finger"/>
</dbReference>
<feature type="domain" description="PHD-type" evidence="6">
    <location>
        <begin position="595"/>
        <end position="646"/>
    </location>
</feature>
<feature type="compositionally biased region" description="Polar residues" evidence="5">
    <location>
        <begin position="714"/>
        <end position="723"/>
    </location>
</feature>
<keyword evidence="1" id="KW-0479">Metal-binding</keyword>